<comment type="subcellular location">
    <subcellularLocation>
        <location evidence="5">Secreted</location>
    </subcellularLocation>
    <subcellularLocation>
        <location evidence="5">Bacterial flagellum</location>
    </subcellularLocation>
</comment>
<evidence type="ECO:0000256" key="3">
    <source>
        <dbReference type="ARBA" id="ARBA00023054"/>
    </source>
</evidence>
<dbReference type="GO" id="GO:0009421">
    <property type="term" value="C:bacterial-type flagellum filament cap"/>
    <property type="evidence" value="ECO:0007669"/>
    <property type="project" value="InterPro"/>
</dbReference>
<comment type="similarity">
    <text evidence="1 5">Belongs to the FliD family.</text>
</comment>
<dbReference type="PANTHER" id="PTHR30288">
    <property type="entry name" value="FLAGELLAR CAP/ASSEMBLY PROTEIN FLID"/>
    <property type="match status" value="1"/>
</dbReference>
<keyword evidence="9" id="KW-1185">Reference proteome</keyword>
<evidence type="ECO:0000256" key="5">
    <source>
        <dbReference type="RuleBase" id="RU362066"/>
    </source>
</evidence>
<reference evidence="8 9" key="1">
    <citation type="submission" date="2015-09" db="EMBL/GenBank/DDBJ databases">
        <title>Genome sequence of Oxobacter pfennigii DSM 3222.</title>
        <authorList>
            <person name="Poehlein A."/>
            <person name="Bengelsdorf F.R."/>
            <person name="Schiel-Bengelsdorf B."/>
            <person name="Duerre P."/>
            <person name="Daniel R."/>
        </authorList>
    </citation>
    <scope>NUCLEOTIDE SEQUENCE [LARGE SCALE GENOMIC DNA]</scope>
    <source>
        <strain evidence="8 9">DSM 3222</strain>
    </source>
</reference>
<accession>A0A0P8W7M9</accession>
<dbReference type="GO" id="GO:0071973">
    <property type="term" value="P:bacterial-type flagellum-dependent cell motility"/>
    <property type="evidence" value="ECO:0007669"/>
    <property type="project" value="TreeGrafter"/>
</dbReference>
<keyword evidence="8" id="KW-0966">Cell projection</keyword>
<dbReference type="OrthoDB" id="9776025at2"/>
<evidence type="ECO:0000313" key="8">
    <source>
        <dbReference type="EMBL" id="KPU44665.1"/>
    </source>
</evidence>
<dbReference type="InterPro" id="IPR040026">
    <property type="entry name" value="FliD"/>
</dbReference>
<dbReference type="Proteomes" id="UP000050326">
    <property type="component" value="Unassembled WGS sequence"/>
</dbReference>
<name>A0A0P8W7M9_9CLOT</name>
<dbReference type="InterPro" id="IPR010809">
    <property type="entry name" value="FliD_C"/>
</dbReference>
<proteinExistence type="inferred from homology"/>
<evidence type="ECO:0000256" key="2">
    <source>
        <dbReference type="ARBA" id="ARBA00011255"/>
    </source>
</evidence>
<comment type="subunit">
    <text evidence="2 5">Homopentamer.</text>
</comment>
<feature type="domain" description="Flagellar hook-associated protein 2 N-terminal" evidence="6">
    <location>
        <begin position="18"/>
        <end position="120"/>
    </location>
</feature>
<dbReference type="PANTHER" id="PTHR30288:SF0">
    <property type="entry name" value="FLAGELLAR HOOK-ASSOCIATED PROTEIN 2"/>
    <property type="match status" value="1"/>
</dbReference>
<feature type="domain" description="Flagellar hook-associated protein 2 C-terminal" evidence="7">
    <location>
        <begin position="436"/>
        <end position="723"/>
    </location>
</feature>
<dbReference type="GO" id="GO:0009424">
    <property type="term" value="C:bacterial-type flagellum hook"/>
    <property type="evidence" value="ECO:0007669"/>
    <property type="project" value="UniProtKB-UniRule"/>
</dbReference>
<keyword evidence="3" id="KW-0175">Coiled coil</keyword>
<keyword evidence="8" id="KW-0969">Cilium</keyword>
<dbReference type="EMBL" id="LKET01000029">
    <property type="protein sequence ID" value="KPU44665.1"/>
    <property type="molecule type" value="Genomic_DNA"/>
</dbReference>
<evidence type="ECO:0000256" key="4">
    <source>
        <dbReference type="ARBA" id="ARBA00023143"/>
    </source>
</evidence>
<keyword evidence="5" id="KW-0964">Secreted</keyword>
<sequence length="735" mass="79974">MSFTTKASDMIRLTGLATGLDVDSLVQQMMKAENIKMDKLKQQQQLTLWKQEAYRSIMDDINELKSTYFDVLKSDTYALSSTGYSLLKITSDSPNVATATGGAGAQAGTYSLTNIVVATKASYKSDKLINVREADNSFASLKIEAGVNDSITIKLNDKTYDIKLEAGEYGTFDGTGTESTDLLKQIQYQMQQKGISDTEITVSSDGSRINFVAASGNDLEVTGNTVTGNSMIFNTAINSSNNKLTITIGSDSYIVTIDPGTYSSNELFTAINNAMVAAESSGGGTEDISSKIQAGLSPDGTRIQLYDSSNSGSPSYINVSGAALYAMGYSSMSIDVDMGTSTKMSSLVTGEVSFEINGKEISYDFSGADKDRSVADIMRDISSTAEVDVKYNELTKKFEMYSLTTGASQKFDPSTTIDTEGSFLSSLFGTATIVNGTNAEVTIKEPGGNEVSVIRSSNNFTINGITYSLLSGTTSNKSSATLTMTTDVDGAYNKIKSFIDKYNEVIENIQTKLNEKKDSEYTPLTDEQKSAMTEEQIEKWEAKAKEGLLRNDSSLENMLYNLRSAFYDTVKGAGVYLTDLGISTSSNYSEGGKIIITESKLKSALETKGVQVINFFAQNSNISYDPDHRTDKDRYSQVGIFQRVNDILKDYTRTTRSSSGQKGILVEIAGMKGDGSELSNDLYDQLVGQNRKITELSKKLYAKETSYYNKFSKLEAAMQKLNSQSNWLYSMLGGN</sequence>
<evidence type="ECO:0000259" key="7">
    <source>
        <dbReference type="Pfam" id="PF07195"/>
    </source>
</evidence>
<organism evidence="8 9">
    <name type="scientific">Oxobacter pfennigii</name>
    <dbReference type="NCBI Taxonomy" id="36849"/>
    <lineage>
        <taxon>Bacteria</taxon>
        <taxon>Bacillati</taxon>
        <taxon>Bacillota</taxon>
        <taxon>Clostridia</taxon>
        <taxon>Eubacteriales</taxon>
        <taxon>Clostridiaceae</taxon>
        <taxon>Oxobacter</taxon>
    </lineage>
</organism>
<comment type="function">
    <text evidence="5">Required for morphogenesis and for the elongation of the flagellar filament by facilitating polymerization of the flagellin monomers at the tip of growing filament. Forms a capping structure, which prevents flagellin subunits (transported through the central channel of the flagellum) from leaking out without polymerization at the distal end.</text>
</comment>
<dbReference type="AlphaFoldDB" id="A0A0P8W7M9"/>
<gene>
    <name evidence="8" type="ORF">OXPF_17510</name>
</gene>
<keyword evidence="8" id="KW-0282">Flagellum</keyword>
<keyword evidence="4 5" id="KW-0975">Bacterial flagellum</keyword>
<dbReference type="Pfam" id="PF02465">
    <property type="entry name" value="FliD_N"/>
    <property type="match status" value="1"/>
</dbReference>
<dbReference type="RefSeq" id="WP_054874804.1">
    <property type="nucleotide sequence ID" value="NZ_LKET01000029.1"/>
</dbReference>
<protein>
    <recommendedName>
        <fullName evidence="5">Flagellar hook-associated protein 2</fullName>
        <shortName evidence="5">HAP2</shortName>
    </recommendedName>
    <alternativeName>
        <fullName evidence="5">Flagellar cap protein</fullName>
    </alternativeName>
</protein>
<dbReference type="InterPro" id="IPR003481">
    <property type="entry name" value="FliD_N"/>
</dbReference>
<dbReference type="STRING" id="36849.OXPF_17510"/>
<evidence type="ECO:0000259" key="6">
    <source>
        <dbReference type="Pfam" id="PF02465"/>
    </source>
</evidence>
<evidence type="ECO:0000313" key="9">
    <source>
        <dbReference type="Proteomes" id="UP000050326"/>
    </source>
</evidence>
<dbReference type="GO" id="GO:0005576">
    <property type="term" value="C:extracellular region"/>
    <property type="evidence" value="ECO:0007669"/>
    <property type="project" value="UniProtKB-SubCell"/>
</dbReference>
<evidence type="ECO:0000256" key="1">
    <source>
        <dbReference type="ARBA" id="ARBA00009764"/>
    </source>
</evidence>
<comment type="caution">
    <text evidence="8">The sequence shown here is derived from an EMBL/GenBank/DDBJ whole genome shotgun (WGS) entry which is preliminary data.</text>
</comment>
<dbReference type="Pfam" id="PF07195">
    <property type="entry name" value="FliD_C"/>
    <property type="match status" value="1"/>
</dbReference>
<dbReference type="GO" id="GO:0007155">
    <property type="term" value="P:cell adhesion"/>
    <property type="evidence" value="ECO:0007669"/>
    <property type="project" value="InterPro"/>
</dbReference>